<dbReference type="SUPFAM" id="SSF55785">
    <property type="entry name" value="PYP-like sensor domain (PAS domain)"/>
    <property type="match status" value="2"/>
</dbReference>
<accession>Q1GXZ6</accession>
<feature type="domain" description="PAC" evidence="2">
    <location>
        <begin position="749"/>
        <end position="803"/>
    </location>
</feature>
<dbReference type="Proteomes" id="UP000002440">
    <property type="component" value="Chromosome"/>
</dbReference>
<dbReference type="SMART" id="SM00267">
    <property type="entry name" value="GGDEF"/>
    <property type="match status" value="1"/>
</dbReference>
<dbReference type="SMART" id="SM00052">
    <property type="entry name" value="EAL"/>
    <property type="match status" value="1"/>
</dbReference>
<evidence type="ECO:0000259" key="2">
    <source>
        <dbReference type="PROSITE" id="PS50113"/>
    </source>
</evidence>
<dbReference type="PANTHER" id="PTHR44757">
    <property type="entry name" value="DIGUANYLATE CYCLASE DGCP"/>
    <property type="match status" value="1"/>
</dbReference>
<dbReference type="Pfam" id="PF09084">
    <property type="entry name" value="NMT1"/>
    <property type="match status" value="1"/>
</dbReference>
<dbReference type="PROSITE" id="PS50887">
    <property type="entry name" value="GGDEF"/>
    <property type="match status" value="1"/>
</dbReference>
<dbReference type="SMART" id="SM00086">
    <property type="entry name" value="PAC"/>
    <property type="match status" value="2"/>
</dbReference>
<dbReference type="InterPro" id="IPR035919">
    <property type="entry name" value="EAL_sf"/>
</dbReference>
<dbReference type="InterPro" id="IPR000160">
    <property type="entry name" value="GGDEF_dom"/>
</dbReference>
<dbReference type="Gene3D" id="3.20.20.450">
    <property type="entry name" value="EAL domain"/>
    <property type="match status" value="1"/>
</dbReference>
<dbReference type="SUPFAM" id="SSF53850">
    <property type="entry name" value="Periplasmic binding protein-like II"/>
    <property type="match status" value="1"/>
</dbReference>
<dbReference type="eggNOG" id="COG2202">
    <property type="taxonomic scope" value="Bacteria"/>
</dbReference>
<dbReference type="KEGG" id="mfa:Mfla_2628"/>
<dbReference type="InterPro" id="IPR029016">
    <property type="entry name" value="GAF-like_dom_sf"/>
</dbReference>
<dbReference type="Pfam" id="PF13426">
    <property type="entry name" value="PAS_9"/>
    <property type="match status" value="2"/>
</dbReference>
<dbReference type="CDD" id="cd01948">
    <property type="entry name" value="EAL"/>
    <property type="match status" value="1"/>
</dbReference>
<dbReference type="PROSITE" id="PS50883">
    <property type="entry name" value="EAL"/>
    <property type="match status" value="1"/>
</dbReference>
<name>Q1GXZ6_METFK</name>
<dbReference type="HOGENOM" id="CLU_000445_70_20_4"/>
<reference evidence="5 6" key="1">
    <citation type="submission" date="2006-03" db="EMBL/GenBank/DDBJ databases">
        <title>Complete sequence of Methylobacillus flagellatus KT.</title>
        <authorList>
            <consortium name="US DOE Joint Genome Institute"/>
            <person name="Copeland A."/>
            <person name="Lucas S."/>
            <person name="Lapidus A."/>
            <person name="Barry K."/>
            <person name="Detter J.C."/>
            <person name="Glavina del Rio T."/>
            <person name="Hammon N."/>
            <person name="Israni S."/>
            <person name="Dalin E."/>
            <person name="Tice H."/>
            <person name="Pitluck S."/>
            <person name="Brettin T."/>
            <person name="Bruce D."/>
            <person name="Han C."/>
            <person name="Tapia R."/>
            <person name="Saunders E."/>
            <person name="Gilna P."/>
            <person name="Schmutz J."/>
            <person name="Larimer F."/>
            <person name="Land M."/>
            <person name="Kyrpides N."/>
            <person name="Anderson I."/>
            <person name="Richardson P."/>
        </authorList>
    </citation>
    <scope>NUCLEOTIDE SEQUENCE [LARGE SCALE GENOMIC DNA]</scope>
    <source>
        <strain evidence="6">KT / ATCC 51484 / DSM 6875</strain>
    </source>
</reference>
<dbReference type="eggNOG" id="COG5001">
    <property type="taxonomic scope" value="Bacteria"/>
</dbReference>
<protein>
    <submittedName>
        <fullName evidence="5">Diguanylate cyclase/phosphodiesterase (GGDEF &amp; EAL domains) with PAS/PAC and GAF sensor(S)</fullName>
    </submittedName>
</protein>
<evidence type="ECO:0000259" key="4">
    <source>
        <dbReference type="PROSITE" id="PS50887"/>
    </source>
</evidence>
<dbReference type="Gene3D" id="3.30.450.40">
    <property type="match status" value="1"/>
</dbReference>
<dbReference type="PROSITE" id="PS50113">
    <property type="entry name" value="PAC"/>
    <property type="match status" value="2"/>
</dbReference>
<dbReference type="eggNOG" id="COG0715">
    <property type="taxonomic scope" value="Bacteria"/>
</dbReference>
<dbReference type="STRING" id="265072.Mfla_2628"/>
<feature type="domain" description="EAL" evidence="3">
    <location>
        <begin position="983"/>
        <end position="1237"/>
    </location>
</feature>
<dbReference type="NCBIfam" id="TIGR00254">
    <property type="entry name" value="GGDEF"/>
    <property type="match status" value="1"/>
</dbReference>
<evidence type="ECO:0000259" key="3">
    <source>
        <dbReference type="PROSITE" id="PS50883"/>
    </source>
</evidence>
<feature type="domain" description="GGDEF" evidence="4">
    <location>
        <begin position="835"/>
        <end position="974"/>
    </location>
</feature>
<dbReference type="SMART" id="SM00091">
    <property type="entry name" value="PAS"/>
    <property type="match status" value="2"/>
</dbReference>
<dbReference type="FunFam" id="3.20.20.450:FF:000001">
    <property type="entry name" value="Cyclic di-GMP phosphodiesterase yahA"/>
    <property type="match status" value="1"/>
</dbReference>
<dbReference type="InterPro" id="IPR000014">
    <property type="entry name" value="PAS"/>
</dbReference>
<feature type="domain" description="PAS" evidence="1">
    <location>
        <begin position="384"/>
        <end position="426"/>
    </location>
</feature>
<dbReference type="Pfam" id="PF00990">
    <property type="entry name" value="GGDEF"/>
    <property type="match status" value="1"/>
</dbReference>
<organism evidence="5 6">
    <name type="scientific">Methylobacillus flagellatus (strain ATCC 51484 / DSM 6875 / VKM B-1610 / KT)</name>
    <dbReference type="NCBI Taxonomy" id="265072"/>
    <lineage>
        <taxon>Bacteria</taxon>
        <taxon>Pseudomonadati</taxon>
        <taxon>Pseudomonadota</taxon>
        <taxon>Betaproteobacteria</taxon>
        <taxon>Nitrosomonadales</taxon>
        <taxon>Methylophilaceae</taxon>
        <taxon>Methylobacillus</taxon>
    </lineage>
</organism>
<keyword evidence="6" id="KW-1185">Reference proteome</keyword>
<dbReference type="NCBIfam" id="TIGR00229">
    <property type="entry name" value="sensory_box"/>
    <property type="match status" value="2"/>
</dbReference>
<dbReference type="RefSeq" id="WP_011480844.1">
    <property type="nucleotide sequence ID" value="NC_007947.1"/>
</dbReference>
<dbReference type="SMART" id="SM00065">
    <property type="entry name" value="GAF"/>
    <property type="match status" value="1"/>
</dbReference>
<dbReference type="Gene3D" id="3.40.190.10">
    <property type="entry name" value="Periplasmic binding protein-like II"/>
    <property type="match status" value="2"/>
</dbReference>
<evidence type="ECO:0000259" key="1">
    <source>
        <dbReference type="PROSITE" id="PS50112"/>
    </source>
</evidence>
<dbReference type="InterPro" id="IPR001633">
    <property type="entry name" value="EAL_dom"/>
</dbReference>
<dbReference type="SUPFAM" id="SSF141868">
    <property type="entry name" value="EAL domain-like"/>
    <property type="match status" value="1"/>
</dbReference>
<dbReference type="Gene3D" id="3.30.450.20">
    <property type="entry name" value="PAS domain"/>
    <property type="match status" value="2"/>
</dbReference>
<feature type="domain" description="PAC" evidence="2">
    <location>
        <begin position="458"/>
        <end position="510"/>
    </location>
</feature>
<sequence>MSDSIHHALLRVLLLGLLLAGGQALAEPLEKVRLQLKWYHQFQFAGYYAAQAKGFYRDEGLDVEIVEADMERSSIDRVVSGDAQYGVGDAEIVIARLHGKPLVALATIFQHPAHVLLSKKSSHIRSPADLAGKRIMLANSEWQDPQHRALLRKHGIDLQEVTILPHRGQLEDLLEDRVDVISAYATVEPLRMAELGIDASMLMAMDFGVDFYGDTLFTTEAELKAHPERAEAFVRASLKGWKYALANPHEISQLILQMPSARQPPPSTQQLMYEAREMERFILPEMIELGRMSRARWDFIAHTFAELGLVEPGYSLDGFLWKDGDDATNPLVNWFMAGALFTGIVAGLVLLWNLQIRRRVRERTQALHEEVRQRRMVEMELQSSQEQVRLTFHSASAGIAMTSVDGQFLLVNPAFCEIVGYSEDELKKMHCRDLNDGRNELDAWKNRQWLLEGKIDRSVVEKRYTTKSGRSVWVRISASLIKGPDGSPRNLIKVVENIEQQKRQETLQVEQRHLLERIAAGAVLDDVLLATVTLLEEQYPDLMFSIMLLDKANAFARGIALRLPKRYLDKLKGLQIGPAAGSCGTAAYERRTVVVADIQQDLLWRNYRDLARRFGLRACWSMPILSSNQQVLGTFAVYSREVRVPEQREMELVSACSHIAGIAIERHHSEEQLKLLETSIARLNDIVLIAEADSEGKQNPRIIFVNKAFERLMGYTAEEVLGKDPGFLDGPNTQMEELWRVKALLKQGESVRTELVNYRKNGEEIWLEMDILPIANSAGVFTHWVSVQRDITERKAAESRIQHLAFYDMLTNLPNRLLLLDRLEQALLNSMRLKRSGALLFLDLDNFKTLNDTHGHDFGDMLLEQVAQRLLNSVRITDTVARLGGDEFVVVVENLSEQGCNAAQEASLVADKILLALSQPFRLSGYEHYSSCSIGVALFCNEQQVTVDELLKRADLAMYEAKAAGRNTFRFFDPAMQALITKRAAMEEDLRQALRRDEMRLYYQPQVDSQGSLLGAEALVRWEHPQQGLLSPAAFIELAEETGLILPIGEWVLRTACMQLVAWAGRPETAGLVLSVNVSARQLHQHDFIDRVFSILKETGANPQSLKLELTESTLVENIEEMITKMNILKAMGVGFSMDDFGTGYSSLAYLKRLPLSQLKIDRSFVRDVLVDSNDASIVQTIIALGHGLGIEVVAEGVESWEQQQFLEKHGCLEYQGYLFGRPQPAEQLEREFGLAVN</sequence>
<dbReference type="InterPro" id="IPR015168">
    <property type="entry name" value="SsuA/THI5"/>
</dbReference>
<evidence type="ECO:0000313" key="6">
    <source>
        <dbReference type="Proteomes" id="UP000002440"/>
    </source>
</evidence>
<dbReference type="InterPro" id="IPR052155">
    <property type="entry name" value="Biofilm_reg_signaling"/>
</dbReference>
<dbReference type="Pfam" id="PF13185">
    <property type="entry name" value="GAF_2"/>
    <property type="match status" value="1"/>
</dbReference>
<dbReference type="CDD" id="cd00130">
    <property type="entry name" value="PAS"/>
    <property type="match status" value="2"/>
</dbReference>
<dbReference type="OrthoDB" id="9813903at2"/>
<dbReference type="InterPro" id="IPR001610">
    <property type="entry name" value="PAC"/>
</dbReference>
<dbReference type="SUPFAM" id="SSF55073">
    <property type="entry name" value="Nucleotide cyclase"/>
    <property type="match status" value="1"/>
</dbReference>
<dbReference type="Gene3D" id="3.30.70.270">
    <property type="match status" value="1"/>
</dbReference>
<proteinExistence type="predicted"/>
<dbReference type="InterPro" id="IPR043128">
    <property type="entry name" value="Rev_trsase/Diguanyl_cyclase"/>
</dbReference>
<dbReference type="InterPro" id="IPR000700">
    <property type="entry name" value="PAS-assoc_C"/>
</dbReference>
<feature type="domain" description="PAS" evidence="1">
    <location>
        <begin position="672"/>
        <end position="723"/>
    </location>
</feature>
<dbReference type="Pfam" id="PF00563">
    <property type="entry name" value="EAL"/>
    <property type="match status" value="1"/>
</dbReference>
<gene>
    <name evidence="5" type="ordered locus">Mfla_2628</name>
</gene>
<dbReference type="EMBL" id="CP000284">
    <property type="protein sequence ID" value="ABE50891.1"/>
    <property type="molecule type" value="Genomic_DNA"/>
</dbReference>
<dbReference type="SUPFAM" id="SSF55781">
    <property type="entry name" value="GAF domain-like"/>
    <property type="match status" value="1"/>
</dbReference>
<dbReference type="InterPro" id="IPR029787">
    <property type="entry name" value="Nucleotide_cyclase"/>
</dbReference>
<dbReference type="CDD" id="cd01949">
    <property type="entry name" value="GGDEF"/>
    <property type="match status" value="1"/>
</dbReference>
<dbReference type="PANTHER" id="PTHR44757:SF2">
    <property type="entry name" value="BIOFILM ARCHITECTURE MAINTENANCE PROTEIN MBAA"/>
    <property type="match status" value="1"/>
</dbReference>
<dbReference type="InterPro" id="IPR003018">
    <property type="entry name" value="GAF"/>
</dbReference>
<dbReference type="PROSITE" id="PS50112">
    <property type="entry name" value="PAS"/>
    <property type="match status" value="2"/>
</dbReference>
<evidence type="ECO:0000313" key="5">
    <source>
        <dbReference type="EMBL" id="ABE50891.1"/>
    </source>
</evidence>
<dbReference type="InterPro" id="IPR035965">
    <property type="entry name" value="PAS-like_dom_sf"/>
</dbReference>
<dbReference type="AlphaFoldDB" id="Q1GXZ6"/>